<dbReference type="InterPro" id="IPR035595">
    <property type="entry name" value="UDP_glycos_trans_CS"/>
</dbReference>
<reference evidence="7" key="1">
    <citation type="submission" date="2013-09" db="EMBL/GenBank/DDBJ databases">
        <title>Corchorus olitorius genome sequencing.</title>
        <authorList>
            <person name="Alam M."/>
            <person name="Haque M.S."/>
            <person name="Islam M.S."/>
            <person name="Emdad E.M."/>
            <person name="Islam M.M."/>
            <person name="Ahmed B."/>
            <person name="Halim A."/>
            <person name="Hossen Q.M.M."/>
            <person name="Hossain M.Z."/>
            <person name="Ahmed R."/>
            <person name="Khan M.M."/>
            <person name="Islam R."/>
            <person name="Rashid M.M."/>
            <person name="Khan S.A."/>
            <person name="Rahman M.S."/>
            <person name="Alam M."/>
            <person name="Yahiya A.S."/>
            <person name="Khan M.S."/>
            <person name="Azam M.S."/>
            <person name="Haque T."/>
            <person name="Lashkar M.Z.H."/>
            <person name="Akhand A.I."/>
            <person name="Morshed G."/>
            <person name="Roy S."/>
            <person name="Uddin K.S."/>
            <person name="Rabeya T."/>
            <person name="Hossain A.S."/>
            <person name="Chowdhury A."/>
            <person name="Snigdha A.R."/>
            <person name="Mortoza M.S."/>
            <person name="Matin S.A."/>
            <person name="Hoque S.M.E."/>
            <person name="Islam M.K."/>
            <person name="Roy D.K."/>
            <person name="Haider R."/>
            <person name="Moosa M.M."/>
            <person name="Elias S.M."/>
            <person name="Hasan A.M."/>
            <person name="Jahan S."/>
            <person name="Shafiuddin M."/>
            <person name="Mahmood N."/>
            <person name="Shommy N.S."/>
        </authorList>
    </citation>
    <scope>NUCLEOTIDE SEQUENCE [LARGE SCALE GENOMIC DNA]</scope>
    <source>
        <strain evidence="7">cv. O-4</strain>
    </source>
</reference>
<evidence type="ECO:0000256" key="5">
    <source>
        <dbReference type="RuleBase" id="RU362057"/>
    </source>
</evidence>
<dbReference type="EC" id="2.4.1.-" evidence="5"/>
<dbReference type="CDD" id="cd03784">
    <property type="entry name" value="GT1_Gtf-like"/>
    <property type="match status" value="1"/>
</dbReference>
<proteinExistence type="inferred from homology"/>
<dbReference type="AlphaFoldDB" id="A0A1R3ILB3"/>
<protein>
    <recommendedName>
        <fullName evidence="5">Glycosyltransferase</fullName>
        <ecNumber evidence="5">2.4.1.-</ecNumber>
    </recommendedName>
</protein>
<comment type="caution">
    <text evidence="6">The sequence shown here is derived from an EMBL/GenBank/DDBJ whole genome shotgun (WGS) entry which is preliminary data.</text>
</comment>
<dbReference type="OrthoDB" id="5835829at2759"/>
<dbReference type="GO" id="GO:0080043">
    <property type="term" value="F:quercetin 3-O-glucosyltransferase activity"/>
    <property type="evidence" value="ECO:0007669"/>
    <property type="project" value="TreeGrafter"/>
</dbReference>
<keyword evidence="7" id="KW-1185">Reference proteome</keyword>
<dbReference type="PANTHER" id="PTHR11926">
    <property type="entry name" value="GLUCOSYL/GLUCURONOSYL TRANSFERASES"/>
    <property type="match status" value="1"/>
</dbReference>
<accession>A0A1R3ILB3</accession>
<dbReference type="PROSITE" id="PS00375">
    <property type="entry name" value="UDPGT"/>
    <property type="match status" value="1"/>
</dbReference>
<dbReference type="Pfam" id="PF00201">
    <property type="entry name" value="UDPGT"/>
    <property type="match status" value="1"/>
</dbReference>
<comment type="similarity">
    <text evidence="1 4">Belongs to the UDP-glycosyltransferase family.</text>
</comment>
<name>A0A1R3ILB3_9ROSI</name>
<evidence type="ECO:0000313" key="6">
    <source>
        <dbReference type="EMBL" id="OMO83350.1"/>
    </source>
</evidence>
<dbReference type="PANTHER" id="PTHR11926:SF1553">
    <property type="entry name" value="GLYCOSYLTRANSFERASE"/>
    <property type="match status" value="1"/>
</dbReference>
<dbReference type="InterPro" id="IPR002213">
    <property type="entry name" value="UDP_glucos_trans"/>
</dbReference>
<keyword evidence="3 4" id="KW-0808">Transferase</keyword>
<dbReference type="GO" id="GO:0080044">
    <property type="term" value="F:quercetin 7-O-glucosyltransferase activity"/>
    <property type="evidence" value="ECO:0007669"/>
    <property type="project" value="TreeGrafter"/>
</dbReference>
<organism evidence="6 7">
    <name type="scientific">Corchorus olitorius</name>
    <dbReference type="NCBI Taxonomy" id="93759"/>
    <lineage>
        <taxon>Eukaryota</taxon>
        <taxon>Viridiplantae</taxon>
        <taxon>Streptophyta</taxon>
        <taxon>Embryophyta</taxon>
        <taxon>Tracheophyta</taxon>
        <taxon>Spermatophyta</taxon>
        <taxon>Magnoliopsida</taxon>
        <taxon>eudicotyledons</taxon>
        <taxon>Gunneridae</taxon>
        <taxon>Pentapetalae</taxon>
        <taxon>rosids</taxon>
        <taxon>malvids</taxon>
        <taxon>Malvales</taxon>
        <taxon>Malvaceae</taxon>
        <taxon>Grewioideae</taxon>
        <taxon>Apeibeae</taxon>
        <taxon>Corchorus</taxon>
    </lineage>
</organism>
<evidence type="ECO:0000256" key="3">
    <source>
        <dbReference type="ARBA" id="ARBA00022679"/>
    </source>
</evidence>
<evidence type="ECO:0000313" key="7">
    <source>
        <dbReference type="Proteomes" id="UP000187203"/>
    </source>
</evidence>
<sequence length="431" mass="48200">MSMENRVIRAHVLVLPFPAQGHISPMLRFANRLVSKGVKVTLATTIFTSKSIQTELNSSLDVEVISDGFDEGGYAQAESPEAYLTTFRSQWAFDVAKQLGVHGVVFFTQSCAVNSIYYHVHKGFIQLPLSGSKILLPGLPLLEPSETPSSLYFYGYSPAWFDVVMNQFSNIDEADWVLFNSFYELEKEVVDWMSKLWKVGTIGPSLPSLHLDTTVLEANDKDYELNLFNPNSNTCMSWLSDKPNGSVVYVSFGSMVELEMEQMQELAWGLIGSNCYFLWVVRESEEAKLPANFIIEEKSRKGMVVKWCPQLKVLAHESIGCFVTHCGFNSVIEALSFGIPMVAMPQWTDQFTNAKYVVDIWGTGIRAQPDETGTANREVIALCLKALMEGEKGKEVKKNANKWKILAREAIDEGGSSDTNIDEFVSKLLDS</sequence>
<dbReference type="Proteomes" id="UP000187203">
    <property type="component" value="Unassembled WGS sequence"/>
</dbReference>
<evidence type="ECO:0000256" key="1">
    <source>
        <dbReference type="ARBA" id="ARBA00009995"/>
    </source>
</evidence>
<evidence type="ECO:0000256" key="4">
    <source>
        <dbReference type="RuleBase" id="RU003718"/>
    </source>
</evidence>
<dbReference type="Gene3D" id="3.40.50.2000">
    <property type="entry name" value="Glycogen Phosphorylase B"/>
    <property type="match status" value="3"/>
</dbReference>
<dbReference type="SUPFAM" id="SSF53756">
    <property type="entry name" value="UDP-Glycosyltransferase/glycogen phosphorylase"/>
    <property type="match status" value="1"/>
</dbReference>
<dbReference type="EMBL" id="AWUE01017989">
    <property type="protein sequence ID" value="OMO83350.1"/>
    <property type="molecule type" value="Genomic_DNA"/>
</dbReference>
<dbReference type="FunFam" id="3.40.50.2000:FF:000019">
    <property type="entry name" value="Glycosyltransferase"/>
    <property type="match status" value="1"/>
</dbReference>
<evidence type="ECO:0000256" key="2">
    <source>
        <dbReference type="ARBA" id="ARBA00022676"/>
    </source>
</evidence>
<keyword evidence="2 4" id="KW-0328">Glycosyltransferase</keyword>
<gene>
    <name evidence="6" type="ORF">COLO4_22580</name>
</gene>